<evidence type="ECO:0000256" key="1">
    <source>
        <dbReference type="ARBA" id="ARBA00001933"/>
    </source>
</evidence>
<dbReference type="InterPro" id="IPR006638">
    <property type="entry name" value="Elp3/MiaA/NifB-like_rSAM"/>
</dbReference>
<dbReference type="InterPro" id="IPR013785">
    <property type="entry name" value="Aldolase_TIM"/>
</dbReference>
<dbReference type="PANTHER" id="PTHR30538:SF0">
    <property type="entry name" value="L-LYSINE 2,3-AMINOMUTASE AQ_1632-RELATED"/>
    <property type="match status" value="1"/>
</dbReference>
<keyword evidence="6" id="KW-0408">Iron</keyword>
<reference evidence="9 10" key="1">
    <citation type="submission" date="2016-09" db="EMBL/GenBank/DDBJ databases">
        <title>Draft genome sequence for the type strain of Desulfuribacillus alkaliarsenatis AHT28, an obligately anaerobic, sulfidogenic bacterium isolated from Russian soda lake sediments.</title>
        <authorList>
            <person name="Abin C.A."/>
            <person name="Hollibaugh J.T."/>
        </authorList>
    </citation>
    <scope>NUCLEOTIDE SEQUENCE [LARGE SCALE GENOMIC DNA]</scope>
    <source>
        <strain evidence="9 10">AHT28</strain>
    </source>
</reference>
<dbReference type="SFLD" id="SFLDS00029">
    <property type="entry name" value="Radical_SAM"/>
    <property type="match status" value="1"/>
</dbReference>
<dbReference type="Gene3D" id="3.20.20.70">
    <property type="entry name" value="Aldolase class I"/>
    <property type="match status" value="1"/>
</dbReference>
<dbReference type="OrthoDB" id="9768064at2"/>
<name>A0A1E5G052_9FIRM</name>
<evidence type="ECO:0000313" key="9">
    <source>
        <dbReference type="EMBL" id="OEF96206.1"/>
    </source>
</evidence>
<dbReference type="Proteomes" id="UP000094296">
    <property type="component" value="Unassembled WGS sequence"/>
</dbReference>
<organism evidence="9 10">
    <name type="scientific">Desulfuribacillus alkaliarsenatis</name>
    <dbReference type="NCBI Taxonomy" id="766136"/>
    <lineage>
        <taxon>Bacteria</taxon>
        <taxon>Bacillati</taxon>
        <taxon>Bacillota</taxon>
        <taxon>Desulfuribacillia</taxon>
        <taxon>Desulfuribacillales</taxon>
        <taxon>Desulfuribacillaceae</taxon>
        <taxon>Desulfuribacillus</taxon>
    </lineage>
</organism>
<dbReference type="InterPro" id="IPR058240">
    <property type="entry name" value="rSAM_sf"/>
</dbReference>
<dbReference type="GO" id="GO:0051539">
    <property type="term" value="F:4 iron, 4 sulfur cluster binding"/>
    <property type="evidence" value="ECO:0007669"/>
    <property type="project" value="UniProtKB-KW"/>
</dbReference>
<dbReference type="Pfam" id="PF04055">
    <property type="entry name" value="Radical_SAM"/>
    <property type="match status" value="1"/>
</dbReference>
<dbReference type="NCBIfam" id="TIGR00238">
    <property type="entry name" value="KamA family radical SAM protein"/>
    <property type="match status" value="1"/>
</dbReference>
<dbReference type="STRING" id="766136.BHF68_08540"/>
<evidence type="ECO:0000256" key="7">
    <source>
        <dbReference type="ARBA" id="ARBA00023014"/>
    </source>
</evidence>
<dbReference type="CDD" id="cd01335">
    <property type="entry name" value="Radical_SAM"/>
    <property type="match status" value="1"/>
</dbReference>
<dbReference type="InterPro" id="IPR003739">
    <property type="entry name" value="Lys_aminomutase/Glu_NH3_mut"/>
</dbReference>
<dbReference type="SFLD" id="SFLDG01070">
    <property type="entry name" value="PLP-dependent"/>
    <property type="match status" value="1"/>
</dbReference>
<keyword evidence="3" id="KW-0949">S-adenosyl-L-methionine</keyword>
<keyword evidence="5" id="KW-0663">Pyridoxal phosphate</keyword>
<keyword evidence="2" id="KW-0004">4Fe-4S</keyword>
<gene>
    <name evidence="9" type="ORF">BHF68_08540</name>
</gene>
<comment type="caution">
    <text evidence="9">The sequence shown here is derived from an EMBL/GenBank/DDBJ whole genome shotgun (WGS) entry which is preliminary data.</text>
</comment>
<keyword evidence="4" id="KW-0479">Metal-binding</keyword>
<evidence type="ECO:0000256" key="4">
    <source>
        <dbReference type="ARBA" id="ARBA00022723"/>
    </source>
</evidence>
<accession>A0A1E5G052</accession>
<dbReference type="PROSITE" id="PS51918">
    <property type="entry name" value="RADICAL_SAM"/>
    <property type="match status" value="1"/>
</dbReference>
<keyword evidence="10" id="KW-1185">Reference proteome</keyword>
<feature type="domain" description="Radical SAM core" evidence="8">
    <location>
        <begin position="298"/>
        <end position="529"/>
    </location>
</feature>
<proteinExistence type="predicted"/>
<evidence type="ECO:0000256" key="6">
    <source>
        <dbReference type="ARBA" id="ARBA00023004"/>
    </source>
</evidence>
<dbReference type="GO" id="GO:0003824">
    <property type="term" value="F:catalytic activity"/>
    <property type="evidence" value="ECO:0007669"/>
    <property type="project" value="InterPro"/>
</dbReference>
<dbReference type="AlphaFoldDB" id="A0A1E5G052"/>
<evidence type="ECO:0000313" key="10">
    <source>
        <dbReference type="Proteomes" id="UP000094296"/>
    </source>
</evidence>
<dbReference type="PANTHER" id="PTHR30538">
    <property type="entry name" value="LYSINE 2,3-AMINOMUTASE-RELATED"/>
    <property type="match status" value="1"/>
</dbReference>
<sequence length="599" mass="69457">MDNQLKEIVLEFFNENDELSIKLRQVSSSEEARQVALQYVQSYEDKTIHSNYIAHPMERSIARRSIIVLKNIFSKRSEELTDFSAIEALWKLSNGKGYTDKSVTPAFVMDIKHLFLGMKGKTGLFVVDENLDADDNLSGRTISKKRSDTLDKIAKGAQDWVGKYKSGLEKDVIEKRLKNKERIKNYFNATEDEWNDWNWQCRNVLRDLETTSNVINLTDEEKKAIKIAKEKHLPYGITPYYAMLMDEETHRDNDHAVRAQVLPPLKYAEMMVSAKDSGLEDLDFMGEHDTSPEDLITRRYPMISIFKPHNTCSQICVYCQRNWEIDDVLDEKAQAPKSKLDKALDWYKNHPQVTEILVTGGDPAIMSDAVFKKILDRISELEHIKRIRIGTRIPVVMPMRITDEFADLLAAYHIPGEREVCVMTHFEHTYEVSPEAMEAIQKLRARKIAVYNQGVFTLENARKFEMVALRKVLRSIGVDPYYTFNTKGKEETKDYRVPIARLLQEQTEEARLNPGLERTDEAVYNIPRLGKNYLRAGQDHEVIMVLPTGERVYEFYPWDISTEDTSPYLHTDLAIDDFLQNLKARGEDVTDYSSIWYYL</sequence>
<dbReference type="RefSeq" id="WP_069643711.1">
    <property type="nucleotide sequence ID" value="NZ_MIJE01000032.1"/>
</dbReference>
<dbReference type="InterPro" id="IPR007197">
    <property type="entry name" value="rSAM"/>
</dbReference>
<keyword evidence="7" id="KW-0411">Iron-sulfur</keyword>
<evidence type="ECO:0000256" key="2">
    <source>
        <dbReference type="ARBA" id="ARBA00022485"/>
    </source>
</evidence>
<dbReference type="Gene3D" id="6.10.140.1170">
    <property type="match status" value="1"/>
</dbReference>
<dbReference type="SMART" id="SM00729">
    <property type="entry name" value="Elp3"/>
    <property type="match status" value="1"/>
</dbReference>
<protein>
    <submittedName>
        <fullName evidence="9">KamA family radical SAM protein</fullName>
    </submittedName>
</protein>
<evidence type="ECO:0000256" key="5">
    <source>
        <dbReference type="ARBA" id="ARBA00022898"/>
    </source>
</evidence>
<dbReference type="EMBL" id="MIJE01000032">
    <property type="protein sequence ID" value="OEF96206.1"/>
    <property type="molecule type" value="Genomic_DNA"/>
</dbReference>
<dbReference type="SUPFAM" id="SSF102114">
    <property type="entry name" value="Radical SAM enzymes"/>
    <property type="match status" value="1"/>
</dbReference>
<dbReference type="GO" id="GO:0046872">
    <property type="term" value="F:metal ion binding"/>
    <property type="evidence" value="ECO:0007669"/>
    <property type="project" value="UniProtKB-KW"/>
</dbReference>
<comment type="cofactor">
    <cofactor evidence="1">
        <name>pyridoxal 5'-phosphate</name>
        <dbReference type="ChEBI" id="CHEBI:597326"/>
    </cofactor>
</comment>
<evidence type="ECO:0000256" key="3">
    <source>
        <dbReference type="ARBA" id="ARBA00022691"/>
    </source>
</evidence>
<evidence type="ECO:0000259" key="8">
    <source>
        <dbReference type="PROSITE" id="PS51918"/>
    </source>
</evidence>